<dbReference type="AlphaFoldDB" id="A0AAV7N599"/>
<sequence length="242" mass="27969">MTVVNLSGRILTKEEENLLALGLSFCPSNNFDYVQTRIDLFHFVRKQKLKKWYKNRAAGGTVMMERTNTSKLCISDIDLLHTLSVLDDDTQAHDDPFVNLDILGIETDMSCRSPFKPKSTFLPAVQSEAIQVFEKDMINRLKKMRYGSKNKKYDNLSFSQKMAVNNLKSDSSIVIRESDKGGNVVVLNKSQYLQEGERQLSDVNCYTRANLMEFKTSILQYHGLLVEWRDRGLLEWDEYQFL</sequence>
<proteinExistence type="predicted"/>
<reference evidence="1" key="1">
    <citation type="journal article" date="2022" name="bioRxiv">
        <title>Sequencing and chromosome-scale assembly of the giantPleurodeles waltlgenome.</title>
        <authorList>
            <person name="Brown T."/>
            <person name="Elewa A."/>
            <person name="Iarovenko S."/>
            <person name="Subramanian E."/>
            <person name="Araus A.J."/>
            <person name="Petzold A."/>
            <person name="Susuki M."/>
            <person name="Suzuki K.-i.T."/>
            <person name="Hayashi T."/>
            <person name="Toyoda A."/>
            <person name="Oliveira C."/>
            <person name="Osipova E."/>
            <person name="Leigh N.D."/>
            <person name="Simon A."/>
            <person name="Yun M.H."/>
        </authorList>
    </citation>
    <scope>NUCLEOTIDE SEQUENCE</scope>
    <source>
        <strain evidence="1">20211129_DDA</strain>
        <tissue evidence="1">Liver</tissue>
    </source>
</reference>
<dbReference type="EMBL" id="JANPWB010000013">
    <property type="protein sequence ID" value="KAJ1110654.1"/>
    <property type="molecule type" value="Genomic_DNA"/>
</dbReference>
<evidence type="ECO:0000313" key="1">
    <source>
        <dbReference type="EMBL" id="KAJ1110654.1"/>
    </source>
</evidence>
<dbReference type="Proteomes" id="UP001066276">
    <property type="component" value="Chromosome 9"/>
</dbReference>
<protein>
    <submittedName>
        <fullName evidence="1">Uncharacterized protein</fullName>
    </submittedName>
</protein>
<comment type="caution">
    <text evidence="1">The sequence shown here is derived from an EMBL/GenBank/DDBJ whole genome shotgun (WGS) entry which is preliminary data.</text>
</comment>
<name>A0AAV7N599_PLEWA</name>
<accession>A0AAV7N599</accession>
<evidence type="ECO:0000313" key="2">
    <source>
        <dbReference type="Proteomes" id="UP001066276"/>
    </source>
</evidence>
<organism evidence="1 2">
    <name type="scientific">Pleurodeles waltl</name>
    <name type="common">Iberian ribbed newt</name>
    <dbReference type="NCBI Taxonomy" id="8319"/>
    <lineage>
        <taxon>Eukaryota</taxon>
        <taxon>Metazoa</taxon>
        <taxon>Chordata</taxon>
        <taxon>Craniata</taxon>
        <taxon>Vertebrata</taxon>
        <taxon>Euteleostomi</taxon>
        <taxon>Amphibia</taxon>
        <taxon>Batrachia</taxon>
        <taxon>Caudata</taxon>
        <taxon>Salamandroidea</taxon>
        <taxon>Salamandridae</taxon>
        <taxon>Pleurodelinae</taxon>
        <taxon>Pleurodeles</taxon>
    </lineage>
</organism>
<gene>
    <name evidence="1" type="ORF">NDU88_008002</name>
</gene>
<keyword evidence="2" id="KW-1185">Reference proteome</keyword>